<keyword evidence="2" id="KW-0560">Oxidoreductase</keyword>
<dbReference type="PROSITE" id="PS00061">
    <property type="entry name" value="ADH_SHORT"/>
    <property type="match status" value="1"/>
</dbReference>
<proteinExistence type="inferred from homology"/>
<keyword evidence="5" id="KW-1185">Reference proteome</keyword>
<comment type="caution">
    <text evidence="4">The sequence shown here is derived from an EMBL/GenBank/DDBJ whole genome shotgun (WGS) entry which is preliminary data.</text>
</comment>
<dbReference type="PRINTS" id="PR00080">
    <property type="entry name" value="SDRFAMILY"/>
</dbReference>
<dbReference type="SUPFAM" id="SSF51735">
    <property type="entry name" value="NAD(P)-binding Rossmann-fold domains"/>
    <property type="match status" value="1"/>
</dbReference>
<dbReference type="PRINTS" id="PR00081">
    <property type="entry name" value="GDHRDH"/>
</dbReference>
<accession>Q1YE97</accession>
<dbReference type="BioCyc" id="AURANTIMONAS:SI859A1_01178-MONOMER"/>
<dbReference type="InterPro" id="IPR020904">
    <property type="entry name" value="Sc_DH/Rdtase_CS"/>
</dbReference>
<dbReference type="Gene3D" id="3.40.50.720">
    <property type="entry name" value="NAD(P)-binding Rossmann-like Domain"/>
    <property type="match status" value="1"/>
</dbReference>
<dbReference type="RefSeq" id="WP_009209040.1">
    <property type="nucleotide sequence ID" value="NZ_BBWP01000033.1"/>
</dbReference>
<gene>
    <name evidence="4" type="ORF">SI859A1_01178</name>
</gene>
<dbReference type="Proteomes" id="UP000000321">
    <property type="component" value="Unassembled WGS sequence"/>
</dbReference>
<evidence type="ECO:0000313" key="5">
    <source>
        <dbReference type="Proteomes" id="UP000000321"/>
    </source>
</evidence>
<evidence type="ECO:0000256" key="2">
    <source>
        <dbReference type="ARBA" id="ARBA00023002"/>
    </source>
</evidence>
<evidence type="ECO:0000256" key="1">
    <source>
        <dbReference type="ARBA" id="ARBA00006484"/>
    </source>
</evidence>
<evidence type="ECO:0000313" key="4">
    <source>
        <dbReference type="EMBL" id="EAS48694.1"/>
    </source>
</evidence>
<protein>
    <submittedName>
        <fullName evidence="4">Possible dehydrogenase</fullName>
    </submittedName>
</protein>
<dbReference type="InterPro" id="IPR002347">
    <property type="entry name" value="SDR_fam"/>
</dbReference>
<dbReference type="InterPro" id="IPR036291">
    <property type="entry name" value="NAD(P)-bd_dom_sf"/>
</dbReference>
<dbReference type="Pfam" id="PF00106">
    <property type="entry name" value="adh_short"/>
    <property type="match status" value="1"/>
</dbReference>
<dbReference type="GO" id="GO:0016020">
    <property type="term" value="C:membrane"/>
    <property type="evidence" value="ECO:0007669"/>
    <property type="project" value="TreeGrafter"/>
</dbReference>
<dbReference type="HOGENOM" id="CLU_010194_2_6_5"/>
<dbReference type="AlphaFoldDB" id="Q1YE97"/>
<dbReference type="PANTHER" id="PTHR44196:SF1">
    <property type="entry name" value="DEHYDROGENASE_REDUCTASE SDR FAMILY MEMBER 7B"/>
    <property type="match status" value="1"/>
</dbReference>
<reference evidence="4 5" key="1">
    <citation type="journal article" date="2008" name="Appl. Environ. Microbiol.">
        <title>Genomic insights into Mn(II) oxidation by the marine alphaproteobacterium Aurantimonas sp. strain SI85-9A1.</title>
        <authorList>
            <person name="Dick G.J."/>
            <person name="Podell S."/>
            <person name="Johnson H.A."/>
            <person name="Rivera-Espinoza Y."/>
            <person name="Bernier-Latmani R."/>
            <person name="McCarthy J.K."/>
            <person name="Torpey J.W."/>
            <person name="Clement B.G."/>
            <person name="Gaasterland T."/>
            <person name="Tebo B.M."/>
        </authorList>
    </citation>
    <scope>NUCLEOTIDE SEQUENCE [LARGE SCALE GENOMIC DNA]</scope>
    <source>
        <strain evidence="4 5">SI85-9A1</strain>
    </source>
</reference>
<name>Q1YE97_AURMS</name>
<organism evidence="4 5">
    <name type="scientific">Aurantimonas manganoxydans (strain ATCC BAA-1229 / DSM 21871 / SI85-9A1)</name>
    <dbReference type="NCBI Taxonomy" id="287752"/>
    <lineage>
        <taxon>Bacteria</taxon>
        <taxon>Pseudomonadati</taxon>
        <taxon>Pseudomonadota</taxon>
        <taxon>Alphaproteobacteria</taxon>
        <taxon>Hyphomicrobiales</taxon>
        <taxon>Aurantimonadaceae</taxon>
        <taxon>Aurantimonas</taxon>
    </lineage>
</organism>
<sequence length="249" mass="26535">MARRFALSGRTILLTGGSSGVGAALAERLLALDCKVEVWSRRPPERIHPSLIHKPVDLADMSALDGALDGLLARHPDLSVVINNAGISERGDLARSDPATLDARAEAQIAVNLRAPIRICQRLFAPLGRLDSAMIVNNTSGLAVAPTVPHPVYCATKAGLRSFTQSMRYQAEKAGGRLAITEILLPVVETPMTASVPRGRMPVDKAADRIIRGLARAEAEIWVGQTALLRRLVGLSPALARQLLKVATG</sequence>
<dbReference type="PANTHER" id="PTHR44196">
    <property type="entry name" value="DEHYDROGENASE/REDUCTASE SDR FAMILY MEMBER 7B"/>
    <property type="match status" value="1"/>
</dbReference>
<dbReference type="EMBL" id="AAPJ01000008">
    <property type="protein sequence ID" value="EAS48694.1"/>
    <property type="molecule type" value="Genomic_DNA"/>
</dbReference>
<comment type="similarity">
    <text evidence="1 3">Belongs to the short-chain dehydrogenases/reductases (SDR) family.</text>
</comment>
<evidence type="ECO:0000256" key="3">
    <source>
        <dbReference type="RuleBase" id="RU000363"/>
    </source>
</evidence>
<dbReference type="GO" id="GO:0016491">
    <property type="term" value="F:oxidoreductase activity"/>
    <property type="evidence" value="ECO:0007669"/>
    <property type="project" value="UniProtKB-KW"/>
</dbReference>